<dbReference type="EMBL" id="JAABOA010000995">
    <property type="protein sequence ID" value="KAF9582596.1"/>
    <property type="molecule type" value="Genomic_DNA"/>
</dbReference>
<protein>
    <submittedName>
        <fullName evidence="1">Uncharacterized protein</fullName>
    </submittedName>
</protein>
<reference evidence="1" key="1">
    <citation type="journal article" date="2020" name="Fungal Divers.">
        <title>Resolving the Mortierellaceae phylogeny through synthesis of multi-gene phylogenetics and phylogenomics.</title>
        <authorList>
            <person name="Vandepol N."/>
            <person name="Liber J."/>
            <person name="Desiro A."/>
            <person name="Na H."/>
            <person name="Kennedy M."/>
            <person name="Barry K."/>
            <person name="Grigoriev I.V."/>
            <person name="Miller A.N."/>
            <person name="O'Donnell K."/>
            <person name="Stajich J.E."/>
            <person name="Bonito G."/>
        </authorList>
    </citation>
    <scope>NUCLEOTIDE SEQUENCE</scope>
    <source>
        <strain evidence="1">KOD1015</strain>
    </source>
</reference>
<accession>A0A9P6KF47</accession>
<dbReference type="AlphaFoldDB" id="A0A9P6KF47"/>
<sequence length="470" mass="53144">MALDLAYFFDLKTLFDKSHGRIVDFRRFMKEVVGVPVDSALVDSEFGAQIAYWSERISQQDSPTPGSIQDFRATAFTDNESDEYLDENEVNGGSDQHPIQLTRIHRDTWNADFSEELSTVDNAIRNGLIDDFATHPPIDAHIQQLVRKTFYAFSDVRGGGMDRIVEWSLNFSYTPNIGDQGQPSYVLTPLLDQDSCQPPADDPSVEFIPWEARFPSFATCRIDHYVGIKQQLEPIQSRILSIDGQFHTTGWIPIAYSSLENAQRYRDIASSYLQSAPVVDRAIDHLFRNLHNMIVGVNDNDIKINGDPAPWLKLSMHVRRGDFLTSGMGWQDFHDSWMEALVKDAVENVFGKDADGVELAKGRFYLATDEISAHTMNYFRSLGAIMFQDLVDDTFKDLFGHLSVFDDWIGVVEQHICARATRFIGTMSSSFTSGIVNIRMKTGSSLERDLNYGYLLKSGGPVLTKEQEKQ</sequence>
<proteinExistence type="predicted"/>
<organism evidence="1 2">
    <name type="scientific">Lunasporangiospora selenospora</name>
    <dbReference type="NCBI Taxonomy" id="979761"/>
    <lineage>
        <taxon>Eukaryota</taxon>
        <taxon>Fungi</taxon>
        <taxon>Fungi incertae sedis</taxon>
        <taxon>Mucoromycota</taxon>
        <taxon>Mortierellomycotina</taxon>
        <taxon>Mortierellomycetes</taxon>
        <taxon>Mortierellales</taxon>
        <taxon>Mortierellaceae</taxon>
        <taxon>Lunasporangiospora</taxon>
    </lineage>
</organism>
<name>A0A9P6KF47_9FUNG</name>
<evidence type="ECO:0000313" key="1">
    <source>
        <dbReference type="EMBL" id="KAF9582596.1"/>
    </source>
</evidence>
<evidence type="ECO:0000313" key="2">
    <source>
        <dbReference type="Proteomes" id="UP000780801"/>
    </source>
</evidence>
<dbReference type="OrthoDB" id="3345970at2759"/>
<dbReference type="CDD" id="cd11296">
    <property type="entry name" value="O-FucT_like"/>
    <property type="match status" value="1"/>
</dbReference>
<gene>
    <name evidence="1" type="ORF">BGW38_010996</name>
</gene>
<comment type="caution">
    <text evidence="1">The sequence shown here is derived from an EMBL/GenBank/DDBJ whole genome shotgun (WGS) entry which is preliminary data.</text>
</comment>
<dbReference type="Proteomes" id="UP000780801">
    <property type="component" value="Unassembled WGS sequence"/>
</dbReference>
<dbReference type="Gene3D" id="3.40.50.11350">
    <property type="match status" value="1"/>
</dbReference>
<keyword evidence="2" id="KW-1185">Reference proteome</keyword>